<dbReference type="Proteomes" id="UP000078348">
    <property type="component" value="Unassembled WGS sequence"/>
</dbReference>
<reference evidence="4 5" key="1">
    <citation type="submission" date="2016-05" db="EMBL/GenBank/DDBJ databases">
        <title>Nuclear genome of Blastocystis sp. subtype 1 NandII.</title>
        <authorList>
            <person name="Gentekaki E."/>
            <person name="Curtis B."/>
            <person name="Stairs C."/>
            <person name="Eme L."/>
            <person name="Herman E."/>
            <person name="Klimes V."/>
            <person name="Arias M.C."/>
            <person name="Elias M."/>
            <person name="Hilliou F."/>
            <person name="Klute M."/>
            <person name="Malik S.-B."/>
            <person name="Pightling A."/>
            <person name="Rachubinski R."/>
            <person name="Salas D."/>
            <person name="Schlacht A."/>
            <person name="Suga H."/>
            <person name="Archibald J."/>
            <person name="Ball S.G."/>
            <person name="Clark G."/>
            <person name="Dacks J."/>
            <person name="Van Der Giezen M."/>
            <person name="Tsaousis A."/>
            <person name="Roger A."/>
        </authorList>
    </citation>
    <scope>NUCLEOTIDE SEQUENCE [LARGE SCALE GENOMIC DNA]</scope>
    <source>
        <strain evidence="5">ATCC 50177 / NandII</strain>
    </source>
</reference>
<dbReference type="AlphaFoldDB" id="A0A196S6G4"/>
<accession>A0A196S6G4</accession>
<dbReference type="PANTHER" id="PTHR13069">
    <property type="entry name" value="ALKYLATED DNA REPAIR PROTEIN ALKB HOMOLOG 8"/>
    <property type="match status" value="1"/>
</dbReference>
<dbReference type="GO" id="GO:0002098">
    <property type="term" value="P:tRNA wobble uridine modification"/>
    <property type="evidence" value="ECO:0007669"/>
    <property type="project" value="TreeGrafter"/>
</dbReference>
<feature type="domain" description="Methyltransferase type 11" evidence="3">
    <location>
        <begin position="128"/>
        <end position="220"/>
    </location>
</feature>
<dbReference type="GO" id="GO:0106335">
    <property type="term" value="F:tRNA (5-carboxymethyluridine(34)-5-O)-methyltransferase activity"/>
    <property type="evidence" value="ECO:0007669"/>
    <property type="project" value="TreeGrafter"/>
</dbReference>
<keyword evidence="5" id="KW-1185">Reference proteome</keyword>
<evidence type="ECO:0000256" key="2">
    <source>
        <dbReference type="ARBA" id="ARBA00022679"/>
    </source>
</evidence>
<protein>
    <submittedName>
        <fullName evidence="4">tRNA methyltransferase</fullName>
    </submittedName>
</protein>
<dbReference type="EMBL" id="LXWW01000571">
    <property type="protein sequence ID" value="OAO11971.1"/>
    <property type="molecule type" value="Genomic_DNA"/>
</dbReference>
<evidence type="ECO:0000313" key="5">
    <source>
        <dbReference type="Proteomes" id="UP000078348"/>
    </source>
</evidence>
<dbReference type="GO" id="GO:0005737">
    <property type="term" value="C:cytoplasm"/>
    <property type="evidence" value="ECO:0007669"/>
    <property type="project" value="TreeGrafter"/>
</dbReference>
<dbReference type="InterPro" id="IPR013216">
    <property type="entry name" value="Methyltransf_11"/>
</dbReference>
<dbReference type="CDD" id="cd02440">
    <property type="entry name" value="AdoMet_MTases"/>
    <property type="match status" value="1"/>
</dbReference>
<dbReference type="SUPFAM" id="SSF53335">
    <property type="entry name" value="S-adenosyl-L-methionine-dependent methyltransferases"/>
    <property type="match status" value="1"/>
</dbReference>
<keyword evidence="2 4" id="KW-0808">Transferase</keyword>
<organism evidence="4 5">
    <name type="scientific">Blastocystis sp. subtype 1 (strain ATCC 50177 / NandII)</name>
    <dbReference type="NCBI Taxonomy" id="478820"/>
    <lineage>
        <taxon>Eukaryota</taxon>
        <taxon>Sar</taxon>
        <taxon>Stramenopiles</taxon>
        <taxon>Bigyra</taxon>
        <taxon>Opalozoa</taxon>
        <taxon>Opalinata</taxon>
        <taxon>Blastocystidae</taxon>
        <taxon>Blastocystis</taxon>
    </lineage>
</organism>
<name>A0A196S6G4_BLAHN</name>
<evidence type="ECO:0000259" key="3">
    <source>
        <dbReference type="Pfam" id="PF08241"/>
    </source>
</evidence>
<dbReference type="InterPro" id="IPR051422">
    <property type="entry name" value="AlkB_tRNA_MeTrf/Diox"/>
</dbReference>
<keyword evidence="1 4" id="KW-0489">Methyltransferase</keyword>
<dbReference type="GO" id="GO:0000049">
    <property type="term" value="F:tRNA binding"/>
    <property type="evidence" value="ECO:0007669"/>
    <property type="project" value="TreeGrafter"/>
</dbReference>
<dbReference type="Pfam" id="PF08241">
    <property type="entry name" value="Methyltransf_11"/>
    <property type="match status" value="1"/>
</dbReference>
<proteinExistence type="predicted"/>
<dbReference type="STRING" id="478820.A0A196S6G4"/>
<dbReference type="GO" id="GO:0005634">
    <property type="term" value="C:nucleus"/>
    <property type="evidence" value="ECO:0007669"/>
    <property type="project" value="TreeGrafter"/>
</dbReference>
<dbReference type="PANTHER" id="PTHR13069:SF21">
    <property type="entry name" value="ALKYLATED DNA REPAIR PROTEIN ALKB HOMOLOG 8"/>
    <property type="match status" value="1"/>
</dbReference>
<comment type="caution">
    <text evidence="4">The sequence shown here is derived from an EMBL/GenBank/DDBJ whole genome shotgun (WGS) entry which is preliminary data.</text>
</comment>
<dbReference type="GO" id="GO:0008757">
    <property type="term" value="F:S-adenosylmethionine-dependent methyltransferase activity"/>
    <property type="evidence" value="ECO:0007669"/>
    <property type="project" value="InterPro"/>
</dbReference>
<evidence type="ECO:0000313" key="4">
    <source>
        <dbReference type="EMBL" id="OAO11971.1"/>
    </source>
</evidence>
<dbReference type="Gene3D" id="3.40.50.150">
    <property type="entry name" value="Vaccinia Virus protein VP39"/>
    <property type="match status" value="1"/>
</dbReference>
<gene>
    <name evidence="4" type="ORF">AV274_6365</name>
</gene>
<sequence length="305" mass="34762">MTVFNAEGSWSYCFSGSTVTTSVSERGRFICVTGKTRFCNSVLVSSAMPSLLLVFASPRDAPCRCEYPDFCHDVLIRQSMVSVPTETEAKFVYEVYDKIAPHFSSTRYSQWDGVQHYLDALPANALVLDMGCGNGKYLSHARATGRLCLLGCDRCEELLAICREHGQEVSLVDGLFLPFRSACFDAVISIAVVHHLSTNALRRRFLQQLVRVLRPGGSALITVWAMEKDTSGKKTKSNRGYDKSDVLVGWQLQKQFSEKGEEERYERYYHMFHRGELEWLLGTFPEVRVVQSWYERENWFVVIEK</sequence>
<evidence type="ECO:0000256" key="1">
    <source>
        <dbReference type="ARBA" id="ARBA00022603"/>
    </source>
</evidence>
<dbReference type="OrthoDB" id="271595at2759"/>
<dbReference type="InterPro" id="IPR029063">
    <property type="entry name" value="SAM-dependent_MTases_sf"/>
</dbReference>
<dbReference type="GO" id="GO:0030488">
    <property type="term" value="P:tRNA methylation"/>
    <property type="evidence" value="ECO:0007669"/>
    <property type="project" value="TreeGrafter"/>
</dbReference>